<dbReference type="InterPro" id="IPR005467">
    <property type="entry name" value="His_kinase_dom"/>
</dbReference>
<dbReference type="EMBL" id="CP155571">
    <property type="protein sequence ID" value="XFO70832.1"/>
    <property type="molecule type" value="Genomic_DNA"/>
</dbReference>
<dbReference type="CDD" id="cd00082">
    <property type="entry name" value="HisKA"/>
    <property type="match status" value="1"/>
</dbReference>
<feature type="transmembrane region" description="Helical" evidence="9">
    <location>
        <begin position="176"/>
        <end position="200"/>
    </location>
</feature>
<dbReference type="InterPro" id="IPR050351">
    <property type="entry name" value="BphY/WalK/GraS-like"/>
</dbReference>
<dbReference type="PROSITE" id="PS50109">
    <property type="entry name" value="HIS_KIN"/>
    <property type="match status" value="1"/>
</dbReference>
<comment type="catalytic activity">
    <reaction evidence="1">
        <text>ATP + protein L-histidine = ADP + protein N-phospho-L-histidine.</text>
        <dbReference type="EC" id="2.7.13.3"/>
    </reaction>
</comment>
<keyword evidence="9" id="KW-1133">Transmembrane helix</keyword>
<gene>
    <name evidence="11" type="primary">sasA_5</name>
    <name evidence="11" type="ORF">SPACI_008320</name>
</gene>
<dbReference type="Gene3D" id="3.30.565.10">
    <property type="entry name" value="Histidine kinase-like ATPase, C-terminal domain"/>
    <property type="match status" value="1"/>
</dbReference>
<sequence length="437" mass="48476">MFQQLRLKLTLINVAIMLALFFLLICGTYFFLSININNRTESMSLRIATEVQTGLISDFPPRPRDFAKRLDNPPPPPPPPPEPPSKLPVILPPLKFGFFFVKTSPEGTITFESSNQPLDADSLATLSEYALLLNDNYGTLTLEDTDYSYLKAPLDNPSGWVIVFCDLTFEKTVLRLTLTILLTVGIFCAVLSFGTSFYLANRAMIPIKKAWQQQQDFISDISHELRTPLTVIQTNLDIVNESRDETVASQSKWLDNIQEESLCMRNLVNSLLFLARVDSKRQPLNKQHFCLDSALRQALAPFEAVIQQKNLCLTVQSTPAIEVYGDESQLKQVIVILLDNACRHTSPGGTISVSLLQAGNKAEINVTDSGEGIAPEHLERIFDRFYQVDKSRNKGGSGLGLAIAKWITESHGGSIAVSSMPDIGSTFTVNLPIHSTV</sequence>
<keyword evidence="7" id="KW-0902">Two-component regulatory system</keyword>
<dbReference type="PRINTS" id="PR00344">
    <property type="entry name" value="BCTRLSENSOR"/>
</dbReference>
<keyword evidence="12" id="KW-1185">Reference proteome</keyword>
<evidence type="ECO:0000256" key="5">
    <source>
        <dbReference type="ARBA" id="ARBA00022679"/>
    </source>
</evidence>
<dbReference type="InterPro" id="IPR036890">
    <property type="entry name" value="HATPase_C_sf"/>
</dbReference>
<dbReference type="EC" id="2.7.13.3" evidence="3"/>
<feature type="domain" description="Histidine kinase" evidence="10">
    <location>
        <begin position="220"/>
        <end position="435"/>
    </location>
</feature>
<evidence type="ECO:0000256" key="2">
    <source>
        <dbReference type="ARBA" id="ARBA00004370"/>
    </source>
</evidence>
<evidence type="ECO:0000256" key="8">
    <source>
        <dbReference type="SAM" id="MobiDB-lite"/>
    </source>
</evidence>
<dbReference type="Proteomes" id="UP000216052">
    <property type="component" value="Chromosome"/>
</dbReference>
<dbReference type="InterPro" id="IPR004358">
    <property type="entry name" value="Sig_transdc_His_kin-like_C"/>
</dbReference>
<protein>
    <recommendedName>
        <fullName evidence="3">histidine kinase</fullName>
        <ecNumber evidence="3">2.7.13.3</ecNumber>
    </recommendedName>
</protein>
<accession>A0ABZ3IXN8</accession>
<dbReference type="SMART" id="SM00388">
    <property type="entry name" value="HisKA"/>
    <property type="match status" value="1"/>
</dbReference>
<proteinExistence type="predicted"/>
<evidence type="ECO:0000256" key="7">
    <source>
        <dbReference type="ARBA" id="ARBA00023012"/>
    </source>
</evidence>
<evidence type="ECO:0000313" key="11">
    <source>
        <dbReference type="EMBL" id="XFO70832.1"/>
    </source>
</evidence>
<dbReference type="Pfam" id="PF00512">
    <property type="entry name" value="HisKA"/>
    <property type="match status" value="1"/>
</dbReference>
<evidence type="ECO:0000256" key="6">
    <source>
        <dbReference type="ARBA" id="ARBA00022777"/>
    </source>
</evidence>
<dbReference type="SMART" id="SM00387">
    <property type="entry name" value="HATPase_c"/>
    <property type="match status" value="1"/>
</dbReference>
<evidence type="ECO:0000313" key="12">
    <source>
        <dbReference type="Proteomes" id="UP000216052"/>
    </source>
</evidence>
<dbReference type="InterPro" id="IPR003594">
    <property type="entry name" value="HATPase_dom"/>
</dbReference>
<dbReference type="SUPFAM" id="SSF47384">
    <property type="entry name" value="Homodimeric domain of signal transducing histidine kinase"/>
    <property type="match status" value="1"/>
</dbReference>
<evidence type="ECO:0000256" key="4">
    <source>
        <dbReference type="ARBA" id="ARBA00022553"/>
    </source>
</evidence>
<keyword evidence="9" id="KW-0472">Membrane</keyword>
<dbReference type="SUPFAM" id="SSF55874">
    <property type="entry name" value="ATPase domain of HSP90 chaperone/DNA topoisomerase II/histidine kinase"/>
    <property type="match status" value="1"/>
</dbReference>
<evidence type="ECO:0000256" key="9">
    <source>
        <dbReference type="SAM" id="Phobius"/>
    </source>
</evidence>
<feature type="region of interest" description="Disordered" evidence="8">
    <location>
        <begin position="66"/>
        <end position="86"/>
    </location>
</feature>
<dbReference type="Pfam" id="PF02518">
    <property type="entry name" value="HATPase_c"/>
    <property type="match status" value="1"/>
</dbReference>
<feature type="compositionally biased region" description="Pro residues" evidence="8">
    <location>
        <begin position="72"/>
        <end position="86"/>
    </location>
</feature>
<keyword evidence="4" id="KW-0597">Phosphoprotein</keyword>
<evidence type="ECO:0000256" key="3">
    <source>
        <dbReference type="ARBA" id="ARBA00012438"/>
    </source>
</evidence>
<organism evidence="11 12">
    <name type="scientific">Sporomusa acidovorans (strain ATCC 49682 / DSM 3132 / Mol)</name>
    <dbReference type="NCBI Taxonomy" id="1123286"/>
    <lineage>
        <taxon>Bacteria</taxon>
        <taxon>Bacillati</taxon>
        <taxon>Bacillota</taxon>
        <taxon>Negativicutes</taxon>
        <taxon>Selenomonadales</taxon>
        <taxon>Sporomusaceae</taxon>
        <taxon>Sporomusa</taxon>
    </lineage>
</organism>
<reference evidence="11" key="1">
    <citation type="submission" date="2024-05" db="EMBL/GenBank/DDBJ databases">
        <title>Isolation and characterization of Sporomusa carbonis sp. nov., a carboxydotrophic hydrogenogen in the genus of Sporomusa isolated from a charcoal burning pile.</title>
        <authorList>
            <person name="Boeer T."/>
            <person name="Rosenbaum F."/>
            <person name="Eysell L."/>
            <person name="Mueller V."/>
            <person name="Daniel R."/>
            <person name="Poehlein A."/>
        </authorList>
    </citation>
    <scope>NUCLEOTIDE SEQUENCE [LARGE SCALE GENOMIC DNA]</scope>
    <source>
        <strain evidence="11">DSM 3132</strain>
    </source>
</reference>
<feature type="transmembrane region" description="Helical" evidence="9">
    <location>
        <begin position="12"/>
        <end position="32"/>
    </location>
</feature>
<comment type="subcellular location">
    <subcellularLocation>
        <location evidence="2">Membrane</location>
    </subcellularLocation>
</comment>
<dbReference type="InterPro" id="IPR003661">
    <property type="entry name" value="HisK_dim/P_dom"/>
</dbReference>
<dbReference type="PANTHER" id="PTHR45453:SF1">
    <property type="entry name" value="PHOSPHATE REGULON SENSOR PROTEIN PHOR"/>
    <property type="match status" value="1"/>
</dbReference>
<dbReference type="CDD" id="cd00075">
    <property type="entry name" value="HATPase"/>
    <property type="match status" value="1"/>
</dbReference>
<keyword evidence="6" id="KW-0418">Kinase</keyword>
<dbReference type="GO" id="GO:0016740">
    <property type="term" value="F:transferase activity"/>
    <property type="evidence" value="ECO:0007669"/>
    <property type="project" value="UniProtKB-KW"/>
</dbReference>
<dbReference type="InterPro" id="IPR036097">
    <property type="entry name" value="HisK_dim/P_sf"/>
</dbReference>
<dbReference type="Gene3D" id="1.10.287.130">
    <property type="match status" value="1"/>
</dbReference>
<evidence type="ECO:0000256" key="1">
    <source>
        <dbReference type="ARBA" id="ARBA00000085"/>
    </source>
</evidence>
<name>A0ABZ3IXN8_SPOA4</name>
<keyword evidence="5 11" id="KW-0808">Transferase</keyword>
<dbReference type="PANTHER" id="PTHR45453">
    <property type="entry name" value="PHOSPHATE REGULON SENSOR PROTEIN PHOR"/>
    <property type="match status" value="1"/>
</dbReference>
<dbReference type="RefSeq" id="WP_245692820.1">
    <property type="nucleotide sequence ID" value="NZ_CP155571.1"/>
</dbReference>
<keyword evidence="9" id="KW-0812">Transmembrane</keyword>
<evidence type="ECO:0000259" key="10">
    <source>
        <dbReference type="PROSITE" id="PS50109"/>
    </source>
</evidence>